<proteinExistence type="predicted"/>
<sequence length="237" mass="26987">MESGLSADTDQEKRVQIKSKKQVVEQMNRYKELLKTVLDGQTDMAADTKRVLLEELEANFEAAVWANVLVKGQTWDEAPDAEVEDEALEEAFDLESLLDDTILETTRRRRTFPKRILPHVVHSIKAERRLMELYQHKYKAEEAPKDLDQERVMNSLSAEAPAMVESAIQIVKSISTLQEQAQGLRQILSIKTSDATLEVRREVYGQSGAAAKTRQPRKRAVEEADCYRKRADEEGCP</sequence>
<dbReference type="FunCoup" id="A0A6P7NCK0">
    <property type="interactions" value="1114"/>
</dbReference>
<dbReference type="PANTHER" id="PTHR31749">
    <property type="entry name" value="KINETOCHORE-ASSOCIATED PROTEIN NSL1 HOMOLOG"/>
    <property type="match status" value="1"/>
</dbReference>
<dbReference type="RefSeq" id="XP_029017362.1">
    <property type="nucleotide sequence ID" value="XM_029161529.3"/>
</dbReference>
<dbReference type="InterPro" id="IPR013950">
    <property type="entry name" value="Mis14/Nsl1"/>
</dbReference>
<dbReference type="GO" id="GO:0000070">
    <property type="term" value="P:mitotic sister chromatid segregation"/>
    <property type="evidence" value="ECO:0007669"/>
    <property type="project" value="InterPro"/>
</dbReference>
<dbReference type="GO" id="GO:0000444">
    <property type="term" value="C:MIS12/MIND type complex"/>
    <property type="evidence" value="ECO:0007669"/>
    <property type="project" value="TreeGrafter"/>
</dbReference>
<evidence type="ECO:0000256" key="1">
    <source>
        <dbReference type="SAM" id="MobiDB-lite"/>
    </source>
</evidence>
<dbReference type="AlphaFoldDB" id="A0A6P7NCK0"/>
<dbReference type="GeneID" id="114861863"/>
<gene>
    <name evidence="3" type="primary">LOC114861863</name>
</gene>
<evidence type="ECO:0000313" key="3">
    <source>
        <dbReference type="RefSeq" id="XP_029017362.1"/>
    </source>
</evidence>
<dbReference type="KEGG" id="bspl:114861863"/>
<keyword evidence="2" id="KW-1185">Reference proteome</keyword>
<dbReference type="Proteomes" id="UP000515150">
    <property type="component" value="Chromosome 1"/>
</dbReference>
<protein>
    <submittedName>
        <fullName evidence="3">Uncharacterized protein LOC114861863</fullName>
    </submittedName>
</protein>
<dbReference type="Pfam" id="PF08641">
    <property type="entry name" value="Mis14"/>
    <property type="match status" value="1"/>
</dbReference>
<accession>A0A6P7NCK0</accession>
<reference evidence="3" key="1">
    <citation type="submission" date="2025-08" db="UniProtKB">
        <authorList>
            <consortium name="RefSeq"/>
        </authorList>
    </citation>
    <scope>IDENTIFICATION</scope>
</reference>
<feature type="compositionally biased region" description="Basic and acidic residues" evidence="1">
    <location>
        <begin position="219"/>
        <end position="237"/>
    </location>
</feature>
<name>A0A6P7NCK0_BETSP</name>
<dbReference type="InParanoid" id="A0A6P7NCK0"/>
<feature type="region of interest" description="Disordered" evidence="1">
    <location>
        <begin position="206"/>
        <end position="237"/>
    </location>
</feature>
<organism evidence="2 3">
    <name type="scientific">Betta splendens</name>
    <name type="common">Siamese fighting fish</name>
    <dbReference type="NCBI Taxonomy" id="158456"/>
    <lineage>
        <taxon>Eukaryota</taxon>
        <taxon>Metazoa</taxon>
        <taxon>Chordata</taxon>
        <taxon>Craniata</taxon>
        <taxon>Vertebrata</taxon>
        <taxon>Euteleostomi</taxon>
        <taxon>Actinopterygii</taxon>
        <taxon>Neopterygii</taxon>
        <taxon>Teleostei</taxon>
        <taxon>Neoteleostei</taxon>
        <taxon>Acanthomorphata</taxon>
        <taxon>Anabantaria</taxon>
        <taxon>Anabantiformes</taxon>
        <taxon>Anabantoidei</taxon>
        <taxon>Osphronemidae</taxon>
        <taxon>Betta</taxon>
    </lineage>
</organism>
<dbReference type="OrthoDB" id="5973266at2759"/>
<dbReference type="PANTHER" id="PTHR31749:SF3">
    <property type="entry name" value="KINETOCHORE-ASSOCIATED PROTEIN NSL1 HOMOLOG"/>
    <property type="match status" value="1"/>
</dbReference>
<evidence type="ECO:0000313" key="2">
    <source>
        <dbReference type="Proteomes" id="UP000515150"/>
    </source>
</evidence>